<comment type="caution">
    <text evidence="2">The sequence shown here is derived from an EMBL/GenBank/DDBJ whole genome shotgun (WGS) entry which is preliminary data.</text>
</comment>
<name>A0AAX2AIJ2_9BACT</name>
<proteinExistence type="predicted"/>
<protein>
    <recommendedName>
        <fullName evidence="4">Campylo_MOMP domain-containing protein</fullName>
    </recommendedName>
</protein>
<dbReference type="InterPro" id="IPR008439">
    <property type="entry name" value="Campylo_MOMP"/>
</dbReference>
<feature type="signal peptide" evidence="1">
    <location>
        <begin position="1"/>
        <end position="23"/>
    </location>
</feature>
<dbReference type="EMBL" id="NXID01000019">
    <property type="protein sequence ID" value="RXK15858.1"/>
    <property type="molecule type" value="Genomic_DNA"/>
</dbReference>
<feature type="chain" id="PRO_5043623378" description="Campylo_MOMP domain-containing protein" evidence="1">
    <location>
        <begin position="24"/>
        <end position="387"/>
    </location>
</feature>
<sequence length="387" mass="41520">MKKITKLSLIATLALGSVSFANAQALEEAIKNVDVSGTVTYRYNDYEDTDGKDTSSSSNLYKIAVNVKSKVNDDVVANTRFIIGSDKGAAEVGLNTHEDGDAQVGVSLSEVNFTYTGIANTAITFGKQGLATPFTVHRDSIGNEQTGTGIVAVTNVGPVTLAAAYFNQTNLGEDVGELSNDVGLHGDENVVFLSAMASFAGINVDASYVDVQDFFDAYTVGLSASYDVASVKLNPYARYSSLDLDNNSADNVLWKVGMRANMGIFGAHLGYGQTDKEGGIVALDYSAETGYDEHWRVTLTGISDASVVYASVDAQVLPSLNVALKYSNLDADSKSNNTDQEEIYTQLSYQMSKNFAGYVRFGQFEKDVKNGSDIDSTMGRLHVQYSF</sequence>
<keyword evidence="3" id="KW-1185">Reference proteome</keyword>
<evidence type="ECO:0000313" key="3">
    <source>
        <dbReference type="Proteomes" id="UP000290092"/>
    </source>
</evidence>
<evidence type="ECO:0000313" key="2">
    <source>
        <dbReference type="EMBL" id="RXK15858.1"/>
    </source>
</evidence>
<dbReference type="Gene3D" id="2.40.160.10">
    <property type="entry name" value="Porin"/>
    <property type="match status" value="1"/>
</dbReference>
<dbReference type="Pfam" id="PF05538">
    <property type="entry name" value="Campylo_MOMP"/>
    <property type="match status" value="1"/>
</dbReference>
<organism evidence="2 3">
    <name type="scientific">Malaciobacter mytili LMG 24559</name>
    <dbReference type="NCBI Taxonomy" id="1032238"/>
    <lineage>
        <taxon>Bacteria</taxon>
        <taxon>Pseudomonadati</taxon>
        <taxon>Campylobacterota</taxon>
        <taxon>Epsilonproteobacteria</taxon>
        <taxon>Campylobacterales</taxon>
        <taxon>Arcobacteraceae</taxon>
        <taxon>Malaciobacter</taxon>
    </lineage>
</organism>
<dbReference type="AlphaFoldDB" id="A0AAX2AIJ2"/>
<keyword evidence="1" id="KW-0732">Signal</keyword>
<reference evidence="2 3" key="1">
    <citation type="submission" date="2017-09" db="EMBL/GenBank/DDBJ databases">
        <title>Genomics of the genus Arcobacter.</title>
        <authorList>
            <person name="Perez-Cataluna A."/>
            <person name="Figueras M.J."/>
            <person name="Salas-Masso N."/>
        </authorList>
    </citation>
    <scope>NUCLEOTIDE SEQUENCE [LARGE SCALE GENOMIC DNA]</scope>
    <source>
        <strain evidence="2 3">CECT 7386</strain>
    </source>
</reference>
<gene>
    <name evidence="2" type="ORF">CP985_06420</name>
</gene>
<accession>A0AAX2AIJ2</accession>
<evidence type="ECO:0008006" key="4">
    <source>
        <dbReference type="Google" id="ProtNLM"/>
    </source>
</evidence>
<dbReference type="RefSeq" id="WP_114840831.1">
    <property type="nucleotide sequence ID" value="NZ_CP031219.1"/>
</dbReference>
<dbReference type="SUPFAM" id="SSF56935">
    <property type="entry name" value="Porins"/>
    <property type="match status" value="1"/>
</dbReference>
<dbReference type="KEGG" id="amyt:AMYT_0335"/>
<dbReference type="InterPro" id="IPR023614">
    <property type="entry name" value="Porin_dom_sf"/>
</dbReference>
<evidence type="ECO:0000256" key="1">
    <source>
        <dbReference type="SAM" id="SignalP"/>
    </source>
</evidence>
<dbReference type="Proteomes" id="UP000290092">
    <property type="component" value="Unassembled WGS sequence"/>
</dbReference>